<feature type="region of interest" description="Disordered" evidence="1">
    <location>
        <begin position="373"/>
        <end position="392"/>
    </location>
</feature>
<evidence type="ECO:0000313" key="3">
    <source>
        <dbReference type="Proteomes" id="UP000188320"/>
    </source>
</evidence>
<feature type="compositionally biased region" description="Basic and acidic residues" evidence="1">
    <location>
        <begin position="1180"/>
        <end position="1215"/>
    </location>
</feature>
<dbReference type="Proteomes" id="UP000188320">
    <property type="component" value="Unassembled WGS sequence"/>
</dbReference>
<gene>
    <name evidence="2" type="ORF">AX774_g2601</name>
</gene>
<dbReference type="OrthoDB" id="5600412at2759"/>
<sequence>MLQNNYKIAQIYLLENLDESFFVFSNACYEATERFEPKRKRRLKINMFEPGEFFESNQTVIELMSNHKHYFTEYIEGLKRRNYCRNKTARAMTVLANYILESKIEHNGKLKVDYSLLWTQVFELLGYPSHKRNDPFDVEVAPYNVFLEVIEKVEAKANENGEPSPFQKNLFARARTVIEKNASREALLENIDSVSEKGIEWLKALFISIKMNLCFVKKYFLEKYGISSLSFDVNDLEICNCTRNLLQFAVNNAVLAFKHAFPTHLSRDVYKEDTFNVCSLINLNAIQSCLLYRNINAFRNISFSEKCTCRSEKPIKLRDKDANVSYVGDSPIFSNLDYEIKGLTRLRKSMALINQHESHQFLNIQNAKKSFSSGTNALANNHGSENGKSKENIRSYEPYSNADDEHSGSSDNYSENEQIIFEVMEEIDKSEEEENNSRLDTESMEVEMESEIQTVTGKDSVKEVEEEKELEEYEEYEDSCYAHRVPEWKTNNTMDLINKENYIDMFSEKHNAILNLIGKGLLMLGDGVNIPFKPLDYILWDFLEFTVQFLSFGALIDIPIMINEEIKLHLNRVKDFLDLMDIIGCIGGKKYLKSSTTQINKMKSPWVKEKSSSARRSTLRKTVSSALSSSSTAGGRLKNTIKGSILRSKKSRSDIPEINYSSDRIGSEMQKPSVYAKPTEIFSMENGYLSARSSARTVRSVDGSFSDSFSQFEQPKDSGGMLSVNYAIRKKQSRPNISFLGDTKKSMLFSEPGLGSGMGYPQEKHILSKYSNAKEDVLVPSAIKTQDKHRRPRFYPNSPVRKSNLNKYLISSTSPKDLGIADGEFDDTGEEAGANTSISLSTKHHLQNLNTSIAGYLKRNLSFATRNSLQEKEHSRKKSKVFEGAPSVRLEVDDDDDGDDDYCNDYNVDDYDYGEVKLRVPGIAKNDKNQLEVARESSGFGSIALFKNSKFKHTGSSIKSSKLSRVSLSSRNNNLKSINEGGKFSKILLPSTDYNSSESKLGAENIENVGQERIRSFYGDVKPKMYIEMSETEFFDMVRAMKVVKEHFYMIGPNEDPEKYSDLLRVPEVEDNSRRSTLTQTDEDLRVNWRKSRDKFQGYTMSATDSGTQTKPEVEINRSEYDEKTLNTETSSSQEKVEETLGIFTDVPVSKVPYYVRKNTLMSEAQFNRINGIKTSTVKGGREGSRTESVKTKERSESCEKAKKNEHIETADSIKTKKSKRSQRSQSRESRESREMSDTNDRETTDEIEGTEEREEGEKFDDFETIIDVCDHRNTKYNKYKKDIRTKLSVFNKEISSYLQVKIAKEYFDTR</sequence>
<feature type="compositionally biased region" description="Polar residues" evidence="1">
    <location>
        <begin position="614"/>
        <end position="623"/>
    </location>
</feature>
<accession>A0A1R1PSC1</accession>
<organism evidence="2 3">
    <name type="scientific">Zancudomyces culisetae</name>
    <name type="common">Gut fungus</name>
    <name type="synonym">Smittium culisetae</name>
    <dbReference type="NCBI Taxonomy" id="1213189"/>
    <lineage>
        <taxon>Eukaryota</taxon>
        <taxon>Fungi</taxon>
        <taxon>Fungi incertae sedis</taxon>
        <taxon>Zoopagomycota</taxon>
        <taxon>Kickxellomycotina</taxon>
        <taxon>Harpellomycetes</taxon>
        <taxon>Harpellales</taxon>
        <taxon>Legeriomycetaceae</taxon>
        <taxon>Zancudomyces</taxon>
    </lineage>
</organism>
<feature type="compositionally biased region" description="Acidic residues" evidence="1">
    <location>
        <begin position="1246"/>
        <end position="1255"/>
    </location>
</feature>
<dbReference type="EMBL" id="LSSK01000292">
    <property type="protein sequence ID" value="OMH83886.1"/>
    <property type="molecule type" value="Genomic_DNA"/>
</dbReference>
<name>A0A1R1PSC1_ZANCU</name>
<reference evidence="3" key="1">
    <citation type="submission" date="2017-01" db="EMBL/GenBank/DDBJ databases">
        <authorList>
            <person name="Wang Y."/>
            <person name="White M."/>
            <person name="Kvist S."/>
            <person name="Moncalvo J.-M."/>
        </authorList>
    </citation>
    <scope>NUCLEOTIDE SEQUENCE [LARGE SCALE GENOMIC DNA]</scope>
    <source>
        <strain evidence="3">COL-18-3</strain>
    </source>
</reference>
<feature type="compositionally biased region" description="Basic and acidic residues" evidence="1">
    <location>
        <begin position="1226"/>
        <end position="1245"/>
    </location>
</feature>
<protein>
    <submittedName>
        <fullName evidence="2">Uncharacterized protein</fullName>
    </submittedName>
</protein>
<feature type="region of interest" description="Disordered" evidence="1">
    <location>
        <begin position="426"/>
        <end position="465"/>
    </location>
</feature>
<evidence type="ECO:0000313" key="2">
    <source>
        <dbReference type="EMBL" id="OMH83886.1"/>
    </source>
</evidence>
<keyword evidence="3" id="KW-1185">Reference proteome</keyword>
<evidence type="ECO:0000256" key="1">
    <source>
        <dbReference type="SAM" id="MobiDB-lite"/>
    </source>
</evidence>
<comment type="caution">
    <text evidence="2">The sequence shown here is derived from an EMBL/GenBank/DDBJ whole genome shotgun (WGS) entry which is preliminary data.</text>
</comment>
<proteinExistence type="predicted"/>
<feature type="region of interest" description="Disordered" evidence="1">
    <location>
        <begin position="612"/>
        <end position="635"/>
    </location>
</feature>
<feature type="region of interest" description="Disordered" evidence="1">
    <location>
        <begin position="1175"/>
        <end position="1258"/>
    </location>
</feature>
<feature type="compositionally biased region" description="Polar residues" evidence="1">
    <location>
        <begin position="373"/>
        <end position="384"/>
    </location>
</feature>